<feature type="compositionally biased region" description="Low complexity" evidence="2">
    <location>
        <begin position="9"/>
        <end position="18"/>
    </location>
</feature>
<evidence type="ECO:0000256" key="1">
    <source>
        <dbReference type="ARBA" id="ARBA00022801"/>
    </source>
</evidence>
<protein>
    <submittedName>
        <fullName evidence="4">Hydrolase</fullName>
    </submittedName>
</protein>
<proteinExistence type="predicted"/>
<dbReference type="SUPFAM" id="SSF51338">
    <property type="entry name" value="Composite domain of metallo-dependent hydrolases"/>
    <property type="match status" value="1"/>
</dbReference>
<dbReference type="OrthoDB" id="3189065at2"/>
<dbReference type="EMBL" id="CP029193">
    <property type="protein sequence ID" value="QES26566.1"/>
    <property type="molecule type" value="Genomic_DNA"/>
</dbReference>
<dbReference type="InterPro" id="IPR032466">
    <property type="entry name" value="Metal_Hydrolase"/>
</dbReference>
<evidence type="ECO:0000313" key="5">
    <source>
        <dbReference type="Proteomes" id="UP000323046"/>
    </source>
</evidence>
<dbReference type="RefSeq" id="WP_150166597.1">
    <property type="nucleotide sequence ID" value="NZ_CP029193.1"/>
</dbReference>
<dbReference type="Gene3D" id="3.20.20.140">
    <property type="entry name" value="Metal-dependent hydrolases"/>
    <property type="match status" value="1"/>
</dbReference>
<evidence type="ECO:0000259" key="3">
    <source>
        <dbReference type="Pfam" id="PF01979"/>
    </source>
</evidence>
<feature type="domain" description="Amidohydrolase-related" evidence="3">
    <location>
        <begin position="114"/>
        <end position="463"/>
    </location>
</feature>
<keyword evidence="1 4" id="KW-0378">Hydrolase</keyword>
<evidence type="ECO:0000256" key="2">
    <source>
        <dbReference type="SAM" id="MobiDB-lite"/>
    </source>
</evidence>
<dbReference type="InterPro" id="IPR006680">
    <property type="entry name" value="Amidohydro-rel"/>
</dbReference>
<feature type="region of interest" description="Disordered" evidence="2">
    <location>
        <begin position="79"/>
        <end position="107"/>
    </location>
</feature>
<accession>A0A5P2B8F9</accession>
<dbReference type="InterPro" id="IPR011059">
    <property type="entry name" value="Metal-dep_hydrolase_composite"/>
</dbReference>
<dbReference type="CDD" id="cd01298">
    <property type="entry name" value="ATZ_TRZ_like"/>
    <property type="match status" value="1"/>
</dbReference>
<reference evidence="4 5" key="1">
    <citation type="submission" date="2018-05" db="EMBL/GenBank/DDBJ databases">
        <title>Streptomyces venezuelae.</title>
        <authorList>
            <person name="Kim W."/>
            <person name="Lee N."/>
            <person name="Cho B.-K."/>
        </authorList>
    </citation>
    <scope>NUCLEOTIDE SEQUENCE [LARGE SCALE GENOMIC DNA]</scope>
    <source>
        <strain evidence="4 5">ATCC 14583</strain>
    </source>
</reference>
<dbReference type="InterPro" id="IPR050287">
    <property type="entry name" value="MTA/SAH_deaminase"/>
</dbReference>
<gene>
    <name evidence="4" type="ORF">DEJ47_08860</name>
</gene>
<dbReference type="Gene3D" id="2.30.40.10">
    <property type="entry name" value="Urease, subunit C, domain 1"/>
    <property type="match status" value="1"/>
</dbReference>
<dbReference type="GO" id="GO:0016810">
    <property type="term" value="F:hydrolase activity, acting on carbon-nitrogen (but not peptide) bonds"/>
    <property type="evidence" value="ECO:0007669"/>
    <property type="project" value="InterPro"/>
</dbReference>
<sequence>MTPPPAPGPAGFTAYGPDGPDGPDGPVGPERPAGPNSHEGPADLVITGCTALTHDPRGQIVFVEDATIAVRDGFITSVAPGAHDPGGSPTSTPASTPAFTPTRTTHLDGRGTLALPGLINCHTHTPMVALRGLAEDLPAHAWFNDWIWPVESNLTERVVGLGARLACAEMICGGVTTFADHYFAMDEVAAATEESGLRAVLGQAYFSTQGPEGRAASLDFALRQRGAADGRVTTCLAPHAPYTVDEPDLAATAELARRHGLLVHIHAAENREQTDNSLARHGLTPIEILERAGLLDTDVLLAHVTGLDTARDLPVLRRAAERSGRVAVASAPRGYLKFGWDTTPVRALRQAGVPVGLATDGAASNNTLDVWESMTLTALVQKSVERDPTWLTARQALDHATLQSARAVGLGDEIGSLAAGHRADLVLVDMTGPHTQPVHDLAATLVHSARSADVRTTIVAGRVLMRDRELLTLDVPDIVGELSGLLPELVDRSHGKRIQEYEG</sequence>
<dbReference type="Pfam" id="PF01979">
    <property type="entry name" value="Amidohydro_1"/>
    <property type="match status" value="1"/>
</dbReference>
<dbReference type="AlphaFoldDB" id="A0A5P2B8F9"/>
<keyword evidence="5" id="KW-1185">Reference proteome</keyword>
<dbReference type="PANTHER" id="PTHR43794">
    <property type="entry name" value="AMINOHYDROLASE SSNA-RELATED"/>
    <property type="match status" value="1"/>
</dbReference>
<evidence type="ECO:0000313" key="4">
    <source>
        <dbReference type="EMBL" id="QES26566.1"/>
    </source>
</evidence>
<feature type="compositionally biased region" description="Low complexity" evidence="2">
    <location>
        <begin position="85"/>
        <end position="104"/>
    </location>
</feature>
<organism evidence="4 5">
    <name type="scientific">Streptomyces venezuelae</name>
    <dbReference type="NCBI Taxonomy" id="54571"/>
    <lineage>
        <taxon>Bacteria</taxon>
        <taxon>Bacillati</taxon>
        <taxon>Actinomycetota</taxon>
        <taxon>Actinomycetes</taxon>
        <taxon>Kitasatosporales</taxon>
        <taxon>Streptomycetaceae</taxon>
        <taxon>Streptomyces</taxon>
    </lineage>
</organism>
<dbReference type="PANTHER" id="PTHR43794:SF11">
    <property type="entry name" value="AMIDOHYDROLASE-RELATED DOMAIN-CONTAINING PROTEIN"/>
    <property type="match status" value="1"/>
</dbReference>
<feature type="region of interest" description="Disordered" evidence="2">
    <location>
        <begin position="1"/>
        <end position="42"/>
    </location>
</feature>
<dbReference type="SUPFAM" id="SSF51556">
    <property type="entry name" value="Metallo-dependent hydrolases"/>
    <property type="match status" value="1"/>
</dbReference>
<name>A0A5P2B8F9_STRVZ</name>
<dbReference type="Proteomes" id="UP000323046">
    <property type="component" value="Chromosome"/>
</dbReference>